<dbReference type="InterPro" id="IPR054414">
    <property type="entry name" value="Ccdc124/Oxs1_C"/>
</dbReference>
<evidence type="ECO:0000256" key="4">
    <source>
        <dbReference type="SAM" id="MobiDB-lite"/>
    </source>
</evidence>
<dbReference type="FunCoup" id="A0A7R8UPZ3">
    <property type="interactions" value="787"/>
</dbReference>
<dbReference type="GO" id="GO:0005634">
    <property type="term" value="C:nucleus"/>
    <property type="evidence" value="ECO:0007669"/>
    <property type="project" value="TreeGrafter"/>
</dbReference>
<organism evidence="6 7">
    <name type="scientific">Hermetia illucens</name>
    <name type="common">Black soldier fly</name>
    <dbReference type="NCBI Taxonomy" id="343691"/>
    <lineage>
        <taxon>Eukaryota</taxon>
        <taxon>Metazoa</taxon>
        <taxon>Ecdysozoa</taxon>
        <taxon>Arthropoda</taxon>
        <taxon>Hexapoda</taxon>
        <taxon>Insecta</taxon>
        <taxon>Pterygota</taxon>
        <taxon>Neoptera</taxon>
        <taxon>Endopterygota</taxon>
        <taxon>Diptera</taxon>
        <taxon>Brachycera</taxon>
        <taxon>Stratiomyomorpha</taxon>
        <taxon>Stratiomyidae</taxon>
        <taxon>Hermetiinae</taxon>
        <taxon>Hermetia</taxon>
    </lineage>
</organism>
<feature type="domain" description="Coiled-coil" evidence="5">
    <location>
        <begin position="128"/>
        <end position="208"/>
    </location>
</feature>
<dbReference type="InParanoid" id="A0A7R8UPZ3"/>
<dbReference type="GO" id="GO:0030496">
    <property type="term" value="C:midbody"/>
    <property type="evidence" value="ECO:0007669"/>
    <property type="project" value="UniProtKB-SubCell"/>
</dbReference>
<evidence type="ECO:0000313" key="7">
    <source>
        <dbReference type="Proteomes" id="UP000594454"/>
    </source>
</evidence>
<dbReference type="OrthoDB" id="76412at2759"/>
<dbReference type="PANTHER" id="PTHR21680:SF0">
    <property type="entry name" value="COILED-COIL DOMAIN-CONTAINING PROTEIN 124"/>
    <property type="match status" value="1"/>
</dbReference>
<evidence type="ECO:0000256" key="1">
    <source>
        <dbReference type="ARBA" id="ARBA00004214"/>
    </source>
</evidence>
<sequence length="211" mass="24323">MPKKLGENTKAVEARERKQAAKKAAQDKAAKEAEDRLWKDDDKQLAKKKSRKEEEERRKNEQLRRKAESKALLEQEMASIKTNAKQPIHKVTRQQIQQEVEQRNKNIEVINAPKVAPKVTVQDPLEENLNRVMADTVIATNVDEAIAALSVSDTSDDKHPEKRMRAAFKAFEAENLPRIKAENPTLRLSQWKQILMKEWNKSPDNPMNNRV</sequence>
<dbReference type="InterPro" id="IPR036910">
    <property type="entry name" value="HMG_box_dom_sf"/>
</dbReference>
<dbReference type="GO" id="GO:0003713">
    <property type="term" value="F:transcription coactivator activity"/>
    <property type="evidence" value="ECO:0007669"/>
    <property type="project" value="TreeGrafter"/>
</dbReference>
<feature type="compositionally biased region" description="Basic and acidic residues" evidence="4">
    <location>
        <begin position="1"/>
        <end position="73"/>
    </location>
</feature>
<evidence type="ECO:0000259" key="5">
    <source>
        <dbReference type="Pfam" id="PF06244"/>
    </source>
</evidence>
<dbReference type="GO" id="GO:0006366">
    <property type="term" value="P:transcription by RNA polymerase II"/>
    <property type="evidence" value="ECO:0007669"/>
    <property type="project" value="TreeGrafter"/>
</dbReference>
<dbReference type="InterPro" id="IPR010422">
    <property type="entry name" value="Ccdc124/Oxs1"/>
</dbReference>
<evidence type="ECO:0000256" key="2">
    <source>
        <dbReference type="ARBA" id="ARBA00008296"/>
    </source>
</evidence>
<gene>
    <name evidence="6" type="ORF">HERILL_LOCUS7533</name>
</gene>
<comment type="subcellular location">
    <subcellularLocation>
        <location evidence="1">Midbody</location>
    </subcellularLocation>
</comment>
<dbReference type="PANTHER" id="PTHR21680">
    <property type="entry name" value="COILED-COIL DOMAIN-CONTAINING PROTEIN 124"/>
    <property type="match status" value="1"/>
</dbReference>
<keyword evidence="7" id="KW-1185">Reference proteome</keyword>
<evidence type="ECO:0000256" key="3">
    <source>
        <dbReference type="ARBA" id="ARBA00023054"/>
    </source>
</evidence>
<feature type="region of interest" description="Disordered" evidence="4">
    <location>
        <begin position="1"/>
        <end position="75"/>
    </location>
</feature>
<evidence type="ECO:0000313" key="6">
    <source>
        <dbReference type="EMBL" id="CAD7084650.1"/>
    </source>
</evidence>
<accession>A0A7R8UPZ3</accession>
<comment type="similarity">
    <text evidence="2">Belongs to the CCDC124 family.</text>
</comment>
<proteinExistence type="inferred from homology"/>
<dbReference type="SUPFAM" id="SSF47095">
    <property type="entry name" value="HMG-box"/>
    <property type="match status" value="1"/>
</dbReference>
<dbReference type="OMA" id="FEERMMP"/>
<dbReference type="EMBL" id="LR899011">
    <property type="protein sequence ID" value="CAD7084650.1"/>
    <property type="molecule type" value="Genomic_DNA"/>
</dbReference>
<dbReference type="Proteomes" id="UP000594454">
    <property type="component" value="Chromosome 3"/>
</dbReference>
<name>A0A7R8UPZ3_HERIL</name>
<dbReference type="AlphaFoldDB" id="A0A7R8UPZ3"/>
<keyword evidence="3" id="KW-0175">Coiled coil</keyword>
<dbReference type="Pfam" id="PF06244">
    <property type="entry name" value="Ccdc124"/>
    <property type="match status" value="1"/>
</dbReference>
<protein>
    <recommendedName>
        <fullName evidence="5">Coiled-coil domain-containing protein</fullName>
    </recommendedName>
</protein>
<reference evidence="6 7" key="1">
    <citation type="submission" date="2020-11" db="EMBL/GenBank/DDBJ databases">
        <authorList>
            <person name="Wallbank WR R."/>
            <person name="Pardo Diaz C."/>
            <person name="Kozak K."/>
            <person name="Martin S."/>
            <person name="Jiggins C."/>
            <person name="Moest M."/>
            <person name="Warren A I."/>
            <person name="Generalovic N T."/>
            <person name="Byers J.R.P. K."/>
            <person name="Montejo-Kovacevich G."/>
            <person name="Yen C E."/>
        </authorList>
    </citation>
    <scope>NUCLEOTIDE SEQUENCE [LARGE SCALE GENOMIC DNA]</scope>
</reference>